<dbReference type="WBParaSite" id="NBR_0000149801-mRNA-1">
    <property type="protein sequence ID" value="NBR_0000149801-mRNA-1"/>
    <property type="gene ID" value="NBR_0000149801"/>
</dbReference>
<keyword evidence="2" id="KW-1133">Transmembrane helix</keyword>
<keyword evidence="2" id="KW-0472">Membrane</keyword>
<evidence type="ECO:0000256" key="1">
    <source>
        <dbReference type="SAM" id="MobiDB-lite"/>
    </source>
</evidence>
<proteinExistence type="predicted"/>
<feature type="transmembrane region" description="Helical" evidence="2">
    <location>
        <begin position="45"/>
        <end position="66"/>
    </location>
</feature>
<accession>A0A0N4XG46</accession>
<evidence type="ECO:0000256" key="2">
    <source>
        <dbReference type="SAM" id="Phobius"/>
    </source>
</evidence>
<gene>
    <name evidence="3" type="ORF">NBR_LOCUS1499</name>
</gene>
<feature type="compositionally biased region" description="Basic and acidic residues" evidence="1">
    <location>
        <begin position="162"/>
        <end position="177"/>
    </location>
</feature>
<keyword evidence="2" id="KW-0812">Transmembrane</keyword>
<feature type="region of interest" description="Disordered" evidence="1">
    <location>
        <begin position="70"/>
        <end position="191"/>
    </location>
</feature>
<dbReference type="EMBL" id="UYSL01001227">
    <property type="protein sequence ID" value="VDL64989.1"/>
    <property type="molecule type" value="Genomic_DNA"/>
</dbReference>
<name>A0A0N4XG46_NIPBR</name>
<keyword evidence="4" id="KW-1185">Reference proteome</keyword>
<reference evidence="3 4" key="2">
    <citation type="submission" date="2018-11" db="EMBL/GenBank/DDBJ databases">
        <authorList>
            <consortium name="Pathogen Informatics"/>
        </authorList>
    </citation>
    <scope>NUCLEOTIDE SEQUENCE [LARGE SCALE GENOMIC DNA]</scope>
</reference>
<feature type="compositionally biased region" description="Low complexity" evidence="1">
    <location>
        <begin position="81"/>
        <end position="91"/>
    </location>
</feature>
<evidence type="ECO:0000313" key="3">
    <source>
        <dbReference type="EMBL" id="VDL64989.1"/>
    </source>
</evidence>
<organism evidence="5">
    <name type="scientific">Nippostrongylus brasiliensis</name>
    <name type="common">Rat hookworm</name>
    <dbReference type="NCBI Taxonomy" id="27835"/>
    <lineage>
        <taxon>Eukaryota</taxon>
        <taxon>Metazoa</taxon>
        <taxon>Ecdysozoa</taxon>
        <taxon>Nematoda</taxon>
        <taxon>Chromadorea</taxon>
        <taxon>Rhabditida</taxon>
        <taxon>Rhabditina</taxon>
        <taxon>Rhabditomorpha</taxon>
        <taxon>Strongyloidea</taxon>
        <taxon>Heligmosomidae</taxon>
        <taxon>Nippostrongylus</taxon>
    </lineage>
</organism>
<dbReference type="Proteomes" id="UP000271162">
    <property type="component" value="Unassembled WGS sequence"/>
</dbReference>
<sequence length="227" mass="26149">MILISHIQPTVGLILLKHAAMTCLLSAQLSDLIFNANIYMPEATIIRLTAIFLVGTVVLGIVAQCHGKWSQGKDRKLKTPKGSNNSKSLTKSKSESDREKKNEKKKEESKQKSEERKKTKTKSGEGWWKKKADKKSDDEKKRKKKKSEDEKRKKKKTETDEDKSSSEKEERKRSQEKNKKKKKRKGTDVNKYYKSNVLDHLDDLNKKDEVDVDPMNELNDCNTLITI</sequence>
<evidence type="ECO:0000313" key="4">
    <source>
        <dbReference type="Proteomes" id="UP000271162"/>
    </source>
</evidence>
<evidence type="ECO:0000313" key="5">
    <source>
        <dbReference type="WBParaSite" id="NBR_0000149801-mRNA-1"/>
    </source>
</evidence>
<feature type="transmembrane region" description="Helical" evidence="2">
    <location>
        <begin position="12"/>
        <end position="33"/>
    </location>
</feature>
<protein>
    <submittedName>
        <fullName evidence="5">Protein PXR1-like</fullName>
    </submittedName>
</protein>
<feature type="compositionally biased region" description="Basic and acidic residues" evidence="1">
    <location>
        <begin position="127"/>
        <end position="151"/>
    </location>
</feature>
<feature type="compositionally biased region" description="Basic and acidic residues" evidence="1">
    <location>
        <begin position="92"/>
        <end position="117"/>
    </location>
</feature>
<reference evidence="5" key="1">
    <citation type="submission" date="2017-02" db="UniProtKB">
        <authorList>
            <consortium name="WormBaseParasite"/>
        </authorList>
    </citation>
    <scope>IDENTIFICATION</scope>
</reference>
<dbReference type="AlphaFoldDB" id="A0A0N4XG46"/>